<dbReference type="Proteomes" id="UP000820818">
    <property type="component" value="Linkage Group LG2"/>
</dbReference>
<feature type="signal peptide" evidence="7">
    <location>
        <begin position="1"/>
        <end position="18"/>
    </location>
</feature>
<dbReference type="GO" id="GO:0046872">
    <property type="term" value="F:metal ion binding"/>
    <property type="evidence" value="ECO:0007669"/>
    <property type="project" value="UniProtKB-KW"/>
</dbReference>
<dbReference type="InterPro" id="IPR002336">
    <property type="entry name" value="Erythrocruorin"/>
</dbReference>
<dbReference type="Pfam" id="PF00042">
    <property type="entry name" value="Globin"/>
    <property type="match status" value="2"/>
</dbReference>
<accession>A0AAD5KYP3</accession>
<comment type="caution">
    <text evidence="9">The sequence shown here is derived from an EMBL/GenBank/DDBJ whole genome shotgun (WGS) entry which is preliminary data.</text>
</comment>
<keyword evidence="10" id="KW-1185">Reference proteome</keyword>
<evidence type="ECO:0000256" key="1">
    <source>
        <dbReference type="ARBA" id="ARBA00022448"/>
    </source>
</evidence>
<evidence type="ECO:0000256" key="2">
    <source>
        <dbReference type="ARBA" id="ARBA00022617"/>
    </source>
</evidence>
<evidence type="ECO:0000256" key="4">
    <source>
        <dbReference type="ARBA" id="ARBA00022723"/>
    </source>
</evidence>
<keyword evidence="1 6" id="KW-0813">Transport</keyword>
<proteinExistence type="inferred from homology"/>
<dbReference type="PANTHER" id="PTHR47217:SF1">
    <property type="entry name" value="GLOBIN-LIKE PROTEIN"/>
    <property type="match status" value="1"/>
</dbReference>
<keyword evidence="7" id="KW-0732">Signal</keyword>
<dbReference type="PRINTS" id="PR00611">
    <property type="entry name" value="ERYTHCRUORIN"/>
</dbReference>
<dbReference type="Gene3D" id="1.10.490.10">
    <property type="entry name" value="Globins"/>
    <property type="match status" value="2"/>
</dbReference>
<gene>
    <name evidence="9" type="ORF">GHT06_010358</name>
</gene>
<reference evidence="9 10" key="1">
    <citation type="submission" date="2022-05" db="EMBL/GenBank/DDBJ databases">
        <title>A multi-omics perspective on studying reproductive biology in Daphnia sinensis.</title>
        <authorList>
            <person name="Jia J."/>
        </authorList>
    </citation>
    <scope>NUCLEOTIDE SEQUENCE [LARGE SCALE GENOMIC DNA]</scope>
    <source>
        <strain evidence="9 10">WSL</strain>
    </source>
</reference>
<evidence type="ECO:0000259" key="8">
    <source>
        <dbReference type="PROSITE" id="PS01033"/>
    </source>
</evidence>
<evidence type="ECO:0000256" key="6">
    <source>
        <dbReference type="RuleBase" id="RU000356"/>
    </source>
</evidence>
<dbReference type="GO" id="GO:0020037">
    <property type="term" value="F:heme binding"/>
    <property type="evidence" value="ECO:0007669"/>
    <property type="project" value="InterPro"/>
</dbReference>
<sequence length="347" mass="37904">MASFKIALLLGVIAFANACSQAPGTTTTTVTTTVTTVSADDGETGILTAHERSLIRKTWDQARKDGDVPPKILFRFVKAHPEYQKMFSKFANVPQSELMTNGNFLAQAYTILAGLNVVVQSLSSQELMANQLNALGGAHKARGATPIMFEQFGTVLEEVLAEELGSGFTAEARQAWKNGLTALVVGIAKNLKKSEDLADPQTKLTPHQIQDVQRSWENIRNGRNALVSSIFVKLFKETPRIQKYFAKFGTVAVGSLPGNVEYEKQVALVADRLDTMIAAMDDKLQLLGNINYMKYTHSERGIPRGPWEDFGRLLLDTLAANGVSSDDLDSWKGVLAVFVNGVAPRKD</sequence>
<feature type="domain" description="Globin" evidence="8">
    <location>
        <begin position="46"/>
        <end position="192"/>
    </location>
</feature>
<keyword evidence="4" id="KW-0479">Metal-binding</keyword>
<dbReference type="InterPro" id="IPR000971">
    <property type="entry name" value="Globin"/>
</dbReference>
<evidence type="ECO:0000313" key="9">
    <source>
        <dbReference type="EMBL" id="KAI9562902.1"/>
    </source>
</evidence>
<dbReference type="GO" id="GO:0005344">
    <property type="term" value="F:oxygen carrier activity"/>
    <property type="evidence" value="ECO:0007669"/>
    <property type="project" value="UniProtKB-KW"/>
</dbReference>
<dbReference type="GO" id="GO:0005576">
    <property type="term" value="C:extracellular region"/>
    <property type="evidence" value="ECO:0007669"/>
    <property type="project" value="InterPro"/>
</dbReference>
<dbReference type="SUPFAM" id="SSF46458">
    <property type="entry name" value="Globin-like"/>
    <property type="match status" value="2"/>
</dbReference>
<name>A0AAD5KYP3_9CRUS</name>
<dbReference type="GO" id="GO:0019825">
    <property type="term" value="F:oxygen binding"/>
    <property type="evidence" value="ECO:0007669"/>
    <property type="project" value="InterPro"/>
</dbReference>
<keyword evidence="2 6" id="KW-0349">Heme</keyword>
<dbReference type="EMBL" id="WJBH02000002">
    <property type="protein sequence ID" value="KAI9562902.1"/>
    <property type="molecule type" value="Genomic_DNA"/>
</dbReference>
<dbReference type="CDD" id="cd01040">
    <property type="entry name" value="Mb-like"/>
    <property type="match status" value="2"/>
</dbReference>
<evidence type="ECO:0000256" key="3">
    <source>
        <dbReference type="ARBA" id="ARBA00022621"/>
    </source>
</evidence>
<dbReference type="InterPro" id="IPR012292">
    <property type="entry name" value="Globin/Proto"/>
</dbReference>
<dbReference type="PROSITE" id="PS01033">
    <property type="entry name" value="GLOBIN"/>
    <property type="match status" value="2"/>
</dbReference>
<dbReference type="GO" id="GO:0005833">
    <property type="term" value="C:hemoglobin complex"/>
    <property type="evidence" value="ECO:0007669"/>
    <property type="project" value="InterPro"/>
</dbReference>
<dbReference type="PANTHER" id="PTHR47217">
    <property type="entry name" value="GLOBIN-LIKE PROTEIN"/>
    <property type="match status" value="1"/>
</dbReference>
<dbReference type="InterPro" id="IPR044399">
    <property type="entry name" value="Mb-like_M"/>
</dbReference>
<dbReference type="AlphaFoldDB" id="A0AAD5KYP3"/>
<feature type="chain" id="PRO_5041940650" evidence="7">
    <location>
        <begin position="19"/>
        <end position="347"/>
    </location>
</feature>
<evidence type="ECO:0000256" key="5">
    <source>
        <dbReference type="ARBA" id="ARBA00023004"/>
    </source>
</evidence>
<organism evidence="9 10">
    <name type="scientific">Daphnia sinensis</name>
    <dbReference type="NCBI Taxonomy" id="1820382"/>
    <lineage>
        <taxon>Eukaryota</taxon>
        <taxon>Metazoa</taxon>
        <taxon>Ecdysozoa</taxon>
        <taxon>Arthropoda</taxon>
        <taxon>Crustacea</taxon>
        <taxon>Branchiopoda</taxon>
        <taxon>Diplostraca</taxon>
        <taxon>Cladocera</taxon>
        <taxon>Anomopoda</taxon>
        <taxon>Daphniidae</taxon>
        <taxon>Daphnia</taxon>
        <taxon>Daphnia similis group</taxon>
    </lineage>
</organism>
<evidence type="ECO:0000313" key="10">
    <source>
        <dbReference type="Proteomes" id="UP000820818"/>
    </source>
</evidence>
<comment type="similarity">
    <text evidence="6">Belongs to the globin family.</text>
</comment>
<feature type="domain" description="Globin" evidence="8">
    <location>
        <begin position="203"/>
        <end position="347"/>
    </location>
</feature>
<protein>
    <submittedName>
        <fullName evidence="9">Hemoglobin</fullName>
    </submittedName>
</protein>
<dbReference type="InterPro" id="IPR009050">
    <property type="entry name" value="Globin-like_sf"/>
</dbReference>
<evidence type="ECO:0000256" key="7">
    <source>
        <dbReference type="SAM" id="SignalP"/>
    </source>
</evidence>
<keyword evidence="5" id="KW-0408">Iron</keyword>
<keyword evidence="3 6" id="KW-0561">Oxygen transport</keyword>